<proteinExistence type="predicted"/>
<dbReference type="RefSeq" id="WP_201916634.1">
    <property type="nucleotide sequence ID" value="NZ_BAABAX010000021.1"/>
</dbReference>
<dbReference type="GO" id="GO:0016758">
    <property type="term" value="F:hexosyltransferase activity"/>
    <property type="evidence" value="ECO:0007669"/>
    <property type="project" value="UniProtKB-ARBA"/>
</dbReference>
<dbReference type="PANTHER" id="PTHR22916:SF3">
    <property type="entry name" value="UDP-GLCNAC:BETAGAL BETA-1,3-N-ACETYLGLUCOSAMINYLTRANSFERASE-LIKE PROTEIN 1"/>
    <property type="match status" value="1"/>
</dbReference>
<accession>A0A936ZVA2</accession>
<protein>
    <submittedName>
        <fullName evidence="2">Glycosyltransferase family 2 protein</fullName>
    </submittedName>
</protein>
<keyword evidence="3" id="KW-1185">Reference proteome</keyword>
<evidence type="ECO:0000259" key="1">
    <source>
        <dbReference type="Pfam" id="PF00535"/>
    </source>
</evidence>
<gene>
    <name evidence="2" type="ORF">JJQ60_03440</name>
</gene>
<dbReference type="EMBL" id="JAERQJ010000001">
    <property type="protein sequence ID" value="MBL0682553.1"/>
    <property type="molecule type" value="Genomic_DNA"/>
</dbReference>
<name>A0A936ZVA2_9FLAO</name>
<sequence length="305" mass="35832">MELVSIVIGTYNGASYISEQLESILQQTYTPLEIIIVDDASTDETLDVIQKYDKMHSNIKMHAYDINVGYIKNFERGIALATGAYIALSDQDDWWMPTKIEKLMNHIHHYDLVYCDSIFVDENLQNLGSSFSTTKNLISINTPINLLIDNCVSGHAALFKKSLYEKAIPFPDFIPHDWWLAYVASIENNIYYLDEPLIKYRHHQNNVIASSEKNKKAKKEKKPKRLKYIQKRKRIDSFYEKCPDAFTKEKRIILSIKESYRNFSLFNNLKRIFVFYKNRKELLKIVKKNNINKIVYIANMFFKIK</sequence>
<dbReference type="SUPFAM" id="SSF53448">
    <property type="entry name" value="Nucleotide-diphospho-sugar transferases"/>
    <property type="match status" value="1"/>
</dbReference>
<dbReference type="InterPro" id="IPR001173">
    <property type="entry name" value="Glyco_trans_2-like"/>
</dbReference>
<dbReference type="CDD" id="cd04196">
    <property type="entry name" value="GT_2_like_d"/>
    <property type="match status" value="1"/>
</dbReference>
<dbReference type="AlphaFoldDB" id="A0A936ZVA2"/>
<dbReference type="Pfam" id="PF00535">
    <property type="entry name" value="Glycos_transf_2"/>
    <property type="match status" value="1"/>
</dbReference>
<dbReference type="InterPro" id="IPR029044">
    <property type="entry name" value="Nucleotide-diphossugar_trans"/>
</dbReference>
<dbReference type="PANTHER" id="PTHR22916">
    <property type="entry name" value="GLYCOSYLTRANSFERASE"/>
    <property type="match status" value="1"/>
</dbReference>
<evidence type="ECO:0000313" key="3">
    <source>
        <dbReference type="Proteomes" id="UP000651057"/>
    </source>
</evidence>
<dbReference type="Gene3D" id="3.90.550.10">
    <property type="entry name" value="Spore Coat Polysaccharide Biosynthesis Protein SpsA, Chain A"/>
    <property type="match status" value="1"/>
</dbReference>
<feature type="domain" description="Glycosyltransferase 2-like" evidence="1">
    <location>
        <begin position="5"/>
        <end position="165"/>
    </location>
</feature>
<reference evidence="2" key="1">
    <citation type="submission" date="2021-01" db="EMBL/GenBank/DDBJ databases">
        <authorList>
            <person name="Zhong Y.L."/>
        </authorList>
    </citation>
    <scope>NUCLEOTIDE SEQUENCE</scope>
    <source>
        <strain evidence="2">KCTC 23302</strain>
    </source>
</reference>
<evidence type="ECO:0000313" key="2">
    <source>
        <dbReference type="EMBL" id="MBL0682553.1"/>
    </source>
</evidence>
<organism evidence="2 3">
    <name type="scientific">Aquimarina mytili</name>
    <dbReference type="NCBI Taxonomy" id="874423"/>
    <lineage>
        <taxon>Bacteria</taxon>
        <taxon>Pseudomonadati</taxon>
        <taxon>Bacteroidota</taxon>
        <taxon>Flavobacteriia</taxon>
        <taxon>Flavobacteriales</taxon>
        <taxon>Flavobacteriaceae</taxon>
        <taxon>Aquimarina</taxon>
    </lineage>
</organism>
<dbReference type="Proteomes" id="UP000651057">
    <property type="component" value="Unassembled WGS sequence"/>
</dbReference>
<comment type="caution">
    <text evidence="2">The sequence shown here is derived from an EMBL/GenBank/DDBJ whole genome shotgun (WGS) entry which is preliminary data.</text>
</comment>